<feature type="region of interest" description="Disordered" evidence="1">
    <location>
        <begin position="249"/>
        <end position="314"/>
    </location>
</feature>
<protein>
    <submittedName>
        <fullName evidence="3">Uncharacterized protein</fullName>
    </submittedName>
</protein>
<evidence type="ECO:0000256" key="1">
    <source>
        <dbReference type="SAM" id="MobiDB-lite"/>
    </source>
</evidence>
<feature type="compositionally biased region" description="Polar residues" evidence="1">
    <location>
        <begin position="210"/>
        <end position="220"/>
    </location>
</feature>
<keyword evidence="2" id="KW-0732">Signal</keyword>
<comment type="caution">
    <text evidence="3">The sequence shown here is derived from an EMBL/GenBank/DDBJ whole genome shotgun (WGS) entry which is preliminary data.</text>
</comment>
<organism evidence="3 4">
    <name type="scientific">Polysphondylium violaceum</name>
    <dbReference type="NCBI Taxonomy" id="133409"/>
    <lineage>
        <taxon>Eukaryota</taxon>
        <taxon>Amoebozoa</taxon>
        <taxon>Evosea</taxon>
        <taxon>Eumycetozoa</taxon>
        <taxon>Dictyostelia</taxon>
        <taxon>Dictyosteliales</taxon>
        <taxon>Dictyosteliaceae</taxon>
        <taxon>Polysphondylium</taxon>
    </lineage>
</organism>
<evidence type="ECO:0000256" key="2">
    <source>
        <dbReference type="SAM" id="SignalP"/>
    </source>
</evidence>
<accession>A0A8J4PQ06</accession>
<keyword evidence="4" id="KW-1185">Reference proteome</keyword>
<sequence>MKSLIIYLFIVLLFHTTFIDCKEKRVTQETQVTNQNDKTFIPKGMPQNLKQEELNQLVDEMDDQQQTQYLIMNLQHLLRNQMLPETFYSDVSRVCNNLRVCKTTKIGAGLAPSIDNIEKIKNIPDLLVEVAKLVLDIQCKRLDSEKQSKATVDNDDQQNKLSISLGLGPLGFAIGNSPQQPTFENEQDDQYDENNDWENDGLDQGEYEQEQTAQEPNPQESGKKKRDHNLVSDLFDFFIDRAYQYQQEADLGDTRETTKTPSPKPTVAPTKKPTPTKKPAPRTPAPTKKPTPTKKPAAKSSQLPELYPRMRKHE</sequence>
<feature type="compositionally biased region" description="Low complexity" evidence="1">
    <location>
        <begin position="290"/>
        <end position="299"/>
    </location>
</feature>
<evidence type="ECO:0000313" key="4">
    <source>
        <dbReference type="Proteomes" id="UP000695562"/>
    </source>
</evidence>
<dbReference type="Proteomes" id="UP000695562">
    <property type="component" value="Unassembled WGS sequence"/>
</dbReference>
<reference evidence="3" key="1">
    <citation type="submission" date="2020-01" db="EMBL/GenBank/DDBJ databases">
        <title>Development of genomics and gene disruption for Polysphondylium violaceum indicates a role for the polyketide synthase stlB in stalk morphogenesis.</title>
        <authorList>
            <person name="Narita B."/>
            <person name="Kawabe Y."/>
            <person name="Kin K."/>
            <person name="Saito T."/>
            <person name="Gibbs R."/>
            <person name="Kuspa A."/>
            <person name="Muzny D."/>
            <person name="Queller D."/>
            <person name="Richards S."/>
            <person name="Strassman J."/>
            <person name="Sucgang R."/>
            <person name="Worley K."/>
            <person name="Schaap P."/>
        </authorList>
    </citation>
    <scope>NUCLEOTIDE SEQUENCE</scope>
    <source>
        <strain evidence="3">QSvi11</strain>
    </source>
</reference>
<dbReference type="AlphaFoldDB" id="A0A8J4PQ06"/>
<dbReference type="EMBL" id="AJWJ01000364">
    <property type="protein sequence ID" value="KAF2071544.1"/>
    <property type="molecule type" value="Genomic_DNA"/>
</dbReference>
<gene>
    <name evidence="3" type="ORF">CYY_007143</name>
</gene>
<feature type="signal peptide" evidence="2">
    <location>
        <begin position="1"/>
        <end position="21"/>
    </location>
</feature>
<feature type="compositionally biased region" description="Pro residues" evidence="1">
    <location>
        <begin position="276"/>
        <end position="289"/>
    </location>
</feature>
<evidence type="ECO:0000313" key="3">
    <source>
        <dbReference type="EMBL" id="KAF2071544.1"/>
    </source>
</evidence>
<feature type="chain" id="PRO_5035243666" evidence="2">
    <location>
        <begin position="22"/>
        <end position="314"/>
    </location>
</feature>
<feature type="compositionally biased region" description="Low complexity" evidence="1">
    <location>
        <begin position="259"/>
        <end position="273"/>
    </location>
</feature>
<name>A0A8J4PQ06_9MYCE</name>
<feature type="compositionally biased region" description="Acidic residues" evidence="1">
    <location>
        <begin position="185"/>
        <end position="209"/>
    </location>
</feature>
<feature type="region of interest" description="Disordered" evidence="1">
    <location>
        <begin position="174"/>
        <end position="228"/>
    </location>
</feature>
<proteinExistence type="predicted"/>